<dbReference type="InterPro" id="IPR002371">
    <property type="entry name" value="FlgK"/>
</dbReference>
<dbReference type="PANTHER" id="PTHR30033:SF1">
    <property type="entry name" value="FLAGELLAR HOOK-ASSOCIATED PROTEIN 1"/>
    <property type="match status" value="1"/>
</dbReference>
<dbReference type="NCBIfam" id="TIGR02492">
    <property type="entry name" value="flgK_ends"/>
    <property type="match status" value="1"/>
</dbReference>
<feature type="domain" description="Flagellar basal-body/hook protein C-terminal" evidence="8">
    <location>
        <begin position="544"/>
        <end position="581"/>
    </location>
</feature>
<keyword evidence="10" id="KW-0969">Cilium</keyword>
<evidence type="ECO:0000259" key="8">
    <source>
        <dbReference type="Pfam" id="PF06429"/>
    </source>
</evidence>
<dbReference type="InterPro" id="IPR053927">
    <property type="entry name" value="FlgK_helical"/>
</dbReference>
<keyword evidence="10" id="KW-0966">Cell projection</keyword>
<evidence type="ECO:0000259" key="7">
    <source>
        <dbReference type="Pfam" id="PF00460"/>
    </source>
</evidence>
<dbReference type="InterPro" id="IPR010930">
    <property type="entry name" value="Flg_bb/hook_C_dom"/>
</dbReference>
<keyword evidence="5" id="KW-0964">Secreted</keyword>
<evidence type="ECO:0000313" key="10">
    <source>
        <dbReference type="EMBL" id="MBU3159064.1"/>
    </source>
</evidence>
<name>A0ABS6BQ65_9CLOT</name>
<keyword evidence="10" id="KW-0282">Flagellum</keyword>
<comment type="caution">
    <text evidence="10">The sequence shown here is derived from an EMBL/GenBank/DDBJ whole genome shotgun (WGS) entry which is preliminary data.</text>
</comment>
<comment type="similarity">
    <text evidence="3">Belongs to the flagella basal body rod proteins family.</text>
</comment>
<keyword evidence="6" id="KW-0975">Bacterial flagellum</keyword>
<organism evidence="10 11">
    <name type="scientific">Clostridium frigoris</name>
    <dbReference type="NCBI Taxonomy" id="205327"/>
    <lineage>
        <taxon>Bacteria</taxon>
        <taxon>Bacillati</taxon>
        <taxon>Bacillota</taxon>
        <taxon>Clostridia</taxon>
        <taxon>Eubacteriales</taxon>
        <taxon>Clostridiaceae</taxon>
        <taxon>Clostridium</taxon>
    </lineage>
</organism>
<dbReference type="InterPro" id="IPR001444">
    <property type="entry name" value="Flag_bb_rod_N"/>
</dbReference>
<evidence type="ECO:0000256" key="1">
    <source>
        <dbReference type="ARBA" id="ARBA00004365"/>
    </source>
</evidence>
<proteinExistence type="inferred from homology"/>
<evidence type="ECO:0000256" key="3">
    <source>
        <dbReference type="ARBA" id="ARBA00009677"/>
    </source>
</evidence>
<gene>
    <name evidence="10" type="primary">flgK</name>
    <name evidence="10" type="ORF">KPL37_04735</name>
</gene>
<reference evidence="10 11" key="1">
    <citation type="submission" date="2021-06" db="EMBL/GenBank/DDBJ databases">
        <title>Clostridia strains as spoilage organisms.</title>
        <authorList>
            <person name="Wambui J."/>
            <person name="Stephan R."/>
            <person name="Stevens M.J.A."/>
        </authorList>
    </citation>
    <scope>NUCLEOTIDE SEQUENCE [LARGE SCALE GENOMIC DNA]</scope>
    <source>
        <strain evidence="10 11">DSM 14204</strain>
    </source>
</reference>
<feature type="domain" description="Flagellar hook-associated protein FlgK helical" evidence="9">
    <location>
        <begin position="95"/>
        <end position="234"/>
    </location>
</feature>
<evidence type="ECO:0000256" key="6">
    <source>
        <dbReference type="ARBA" id="ARBA00023143"/>
    </source>
</evidence>
<evidence type="ECO:0000256" key="4">
    <source>
        <dbReference type="ARBA" id="ARBA00016244"/>
    </source>
</evidence>
<evidence type="ECO:0000256" key="2">
    <source>
        <dbReference type="ARBA" id="ARBA00004613"/>
    </source>
</evidence>
<evidence type="ECO:0000313" key="11">
    <source>
        <dbReference type="Proteomes" id="UP000776252"/>
    </source>
</evidence>
<evidence type="ECO:0000259" key="9">
    <source>
        <dbReference type="Pfam" id="PF22638"/>
    </source>
</evidence>
<evidence type="ECO:0000256" key="5">
    <source>
        <dbReference type="ARBA" id="ARBA00022525"/>
    </source>
</evidence>
<feature type="domain" description="Flagellar basal body rod protein N-terminal" evidence="7">
    <location>
        <begin position="8"/>
        <end position="37"/>
    </location>
</feature>
<dbReference type="Proteomes" id="UP000776252">
    <property type="component" value="Unassembled WGS sequence"/>
</dbReference>
<dbReference type="Pfam" id="PF22638">
    <property type="entry name" value="FlgK_D1"/>
    <property type="match status" value="1"/>
</dbReference>
<accession>A0ABS6BQ65</accession>
<dbReference type="RefSeq" id="WP_216146266.1">
    <property type="nucleotide sequence ID" value="NZ_JAHLDV010000006.1"/>
</dbReference>
<comment type="subcellular location">
    <subcellularLocation>
        <location evidence="1">Bacterial flagellum</location>
    </subcellularLocation>
    <subcellularLocation>
        <location evidence="2">Secreted</location>
    </subcellularLocation>
</comment>
<protein>
    <recommendedName>
        <fullName evidence="4">Flagellar hook-associated protein 1</fullName>
    </recommendedName>
</protein>
<dbReference type="Pfam" id="PF00460">
    <property type="entry name" value="Flg_bb_rod"/>
    <property type="match status" value="1"/>
</dbReference>
<sequence length="587" mass="63122">MSGLFSTMNVGVRGLTAQQGAIDVTSHNIANANTEGYSRQRALMETTRPSDANPGQLGTGVQISSISRIRDTYLDYQVRAENGTMGLNEGRENVLSQVETVFNGVSDTGVSTLIGKVFSAWSALNLSPELSNTRTVVAQQSKALTDQLNSTYKQLITVKDDCKAVIKQDVVDVNSMLDEIDKLNQQIKAVNIGENEPNDLLDKRDLLEDKLSAKFGITIDKKTYGGEDLKATDGAVGDLTLVKSEATDDVKRFSYVSSITPSKDATGAVMTDGTYDVTYYKNGDMSSDNNKVTMTMKLSDSAYASLDQGRVLVADKEGYAVDKDSKRIAGKEFIGGDIVGTNVPLGTGTSYQLFNPTTGELKGYMSVQADIDKYVNQLNNLAKSIAFSVNAIHGDQVDADKVPYNFFVNSDDTSIKGETKITAGNISVNSGIIDDPMLIKVGTGSNPGPTDGTRALAISKLKDVKFEIQGITDTSTRTNFLAANGFVDGDQTKLPTFNSASDGMTIGSYFTDTVNGLAIQVQDASQNVTNHELQLSKLEESRTSISGVSLDEEMANLIQYQHAYAANAKIISTVDELLDLIVNGLKK</sequence>
<dbReference type="PANTHER" id="PTHR30033">
    <property type="entry name" value="FLAGELLAR HOOK-ASSOCIATED PROTEIN 1"/>
    <property type="match status" value="1"/>
</dbReference>
<dbReference type="EMBL" id="JAHLDV010000006">
    <property type="protein sequence ID" value="MBU3159064.1"/>
    <property type="molecule type" value="Genomic_DNA"/>
</dbReference>
<dbReference type="Pfam" id="PF06429">
    <property type="entry name" value="Flg_bbr_C"/>
    <property type="match status" value="1"/>
</dbReference>
<keyword evidence="11" id="KW-1185">Reference proteome</keyword>